<evidence type="ECO:0000256" key="1">
    <source>
        <dbReference type="ARBA" id="ARBA00023157"/>
    </source>
</evidence>
<evidence type="ECO:0000313" key="4">
    <source>
        <dbReference type="Proteomes" id="UP000823485"/>
    </source>
</evidence>
<keyword evidence="4" id="KW-1185">Reference proteome</keyword>
<dbReference type="InterPro" id="IPR000866">
    <property type="entry name" value="AhpC/TSA"/>
</dbReference>
<dbReference type="PANTHER" id="PTHR42852:SF17">
    <property type="entry name" value="THIOREDOXIN-LIKE PROTEIN HI_1115"/>
    <property type="match status" value="1"/>
</dbReference>
<sequence>MSKRIFGLALIGLLLGIVVVNIIKDIRENNEIKSAQEQFNSQAAEKTFAKEGLKEGEVPPDFELSSLNGEKKRLSDYKGKKVILNFWATWCPPCKAEMPHMQQYYETKANSQNVEIIAVNLTYAERVSNKRSKVEEFKNEYKLTFPILLDEEGDVGNTYQTITIPTTYMIDTNGIIRKKIIGPMDQEMMERLVSEMN</sequence>
<dbReference type="Pfam" id="PF00578">
    <property type="entry name" value="AhpC-TSA"/>
    <property type="match status" value="1"/>
</dbReference>
<dbReference type="EMBL" id="JAFBFH010000057">
    <property type="protein sequence ID" value="MBM7717590.1"/>
    <property type="molecule type" value="Genomic_DNA"/>
</dbReference>
<gene>
    <name evidence="3" type="ORF">JOC94_004621</name>
</gene>
<evidence type="ECO:0000259" key="2">
    <source>
        <dbReference type="PROSITE" id="PS51352"/>
    </source>
</evidence>
<dbReference type="PROSITE" id="PS00194">
    <property type="entry name" value="THIOREDOXIN_1"/>
    <property type="match status" value="1"/>
</dbReference>
<dbReference type="CDD" id="cd02966">
    <property type="entry name" value="TlpA_like_family"/>
    <property type="match status" value="1"/>
</dbReference>
<dbReference type="SUPFAM" id="SSF52833">
    <property type="entry name" value="Thioredoxin-like"/>
    <property type="match status" value="1"/>
</dbReference>
<dbReference type="InterPro" id="IPR017937">
    <property type="entry name" value="Thioredoxin_CS"/>
</dbReference>
<dbReference type="PROSITE" id="PS51352">
    <property type="entry name" value="THIOREDOXIN_2"/>
    <property type="match status" value="1"/>
</dbReference>
<comment type="caution">
    <text evidence="3">The sequence shown here is derived from an EMBL/GenBank/DDBJ whole genome shotgun (WGS) entry which is preliminary data.</text>
</comment>
<reference evidence="3 4" key="1">
    <citation type="submission" date="2021-01" db="EMBL/GenBank/DDBJ databases">
        <title>Genomic Encyclopedia of Type Strains, Phase IV (KMG-IV): sequencing the most valuable type-strain genomes for metagenomic binning, comparative biology and taxonomic classification.</title>
        <authorList>
            <person name="Goeker M."/>
        </authorList>
    </citation>
    <scope>NUCLEOTIDE SEQUENCE [LARGE SCALE GENOMIC DNA]</scope>
    <source>
        <strain evidence="3 4">DSM 105453</strain>
    </source>
</reference>
<name>A0ABS2RDW2_9BACI</name>
<dbReference type="InterPro" id="IPR036249">
    <property type="entry name" value="Thioredoxin-like_sf"/>
</dbReference>
<dbReference type="InterPro" id="IPR013766">
    <property type="entry name" value="Thioredoxin_domain"/>
</dbReference>
<proteinExistence type="predicted"/>
<dbReference type="RefSeq" id="WP_077111616.1">
    <property type="nucleotide sequence ID" value="NZ_JAFBFH010000057.1"/>
</dbReference>
<dbReference type="InterPro" id="IPR050553">
    <property type="entry name" value="Thioredoxin_ResA/DsbE_sf"/>
</dbReference>
<keyword evidence="1" id="KW-1015">Disulfide bond</keyword>
<feature type="domain" description="Thioredoxin" evidence="2">
    <location>
        <begin position="53"/>
        <end position="197"/>
    </location>
</feature>
<dbReference type="PANTHER" id="PTHR42852">
    <property type="entry name" value="THIOL:DISULFIDE INTERCHANGE PROTEIN DSBE"/>
    <property type="match status" value="1"/>
</dbReference>
<organism evidence="3 4">
    <name type="scientific">Siminovitchia thermophila</name>
    <dbReference type="NCBI Taxonomy" id="1245522"/>
    <lineage>
        <taxon>Bacteria</taxon>
        <taxon>Bacillati</taxon>
        <taxon>Bacillota</taxon>
        <taxon>Bacilli</taxon>
        <taxon>Bacillales</taxon>
        <taxon>Bacillaceae</taxon>
        <taxon>Siminovitchia</taxon>
    </lineage>
</organism>
<dbReference type="Gene3D" id="3.40.30.10">
    <property type="entry name" value="Glutaredoxin"/>
    <property type="match status" value="1"/>
</dbReference>
<evidence type="ECO:0000313" key="3">
    <source>
        <dbReference type="EMBL" id="MBM7717590.1"/>
    </source>
</evidence>
<accession>A0ABS2RDW2</accession>
<dbReference type="Proteomes" id="UP000823485">
    <property type="component" value="Unassembled WGS sequence"/>
</dbReference>
<protein>
    <submittedName>
        <fullName evidence="3">Peroxiredoxin</fullName>
    </submittedName>
</protein>